<dbReference type="RefSeq" id="WP_089897968.1">
    <property type="nucleotide sequence ID" value="NZ_FOCI01000001.1"/>
</dbReference>
<evidence type="ECO:0000313" key="2">
    <source>
        <dbReference type="Proteomes" id="UP000199585"/>
    </source>
</evidence>
<dbReference type="STRING" id="245187.SAMN04488003_101329"/>
<dbReference type="EMBL" id="FOCI01000001">
    <property type="protein sequence ID" value="SEM50032.1"/>
    <property type="molecule type" value="Genomic_DNA"/>
</dbReference>
<evidence type="ECO:0000313" key="1">
    <source>
        <dbReference type="EMBL" id="SEM50032.1"/>
    </source>
</evidence>
<accession>A0A1H7YUW9</accession>
<sequence>MTTGQDVGAIAQSAAKLPMDAITLIGLFTGPQGDSALIRKPDGRVVHLARGETTDRLTLLDVTDQVAAVRDGRGTVFSLAMPPQT</sequence>
<protein>
    <submittedName>
        <fullName evidence="1">Uncharacterized protein</fullName>
    </submittedName>
</protein>
<name>A0A1H7YUW9_9RHOB</name>
<keyword evidence="2" id="KW-1185">Reference proteome</keyword>
<proteinExistence type="predicted"/>
<organism evidence="1 2">
    <name type="scientific">Loktanella fryxellensis</name>
    <dbReference type="NCBI Taxonomy" id="245187"/>
    <lineage>
        <taxon>Bacteria</taxon>
        <taxon>Pseudomonadati</taxon>
        <taxon>Pseudomonadota</taxon>
        <taxon>Alphaproteobacteria</taxon>
        <taxon>Rhodobacterales</taxon>
        <taxon>Roseobacteraceae</taxon>
        <taxon>Loktanella</taxon>
    </lineage>
</organism>
<dbReference type="OrthoDB" id="7652348at2"/>
<gene>
    <name evidence="1" type="ORF">SAMN04488003_101329</name>
</gene>
<dbReference type="AlphaFoldDB" id="A0A1H7YUW9"/>
<reference evidence="1 2" key="1">
    <citation type="submission" date="2016-10" db="EMBL/GenBank/DDBJ databases">
        <authorList>
            <person name="de Groot N.N."/>
        </authorList>
    </citation>
    <scope>NUCLEOTIDE SEQUENCE [LARGE SCALE GENOMIC DNA]</scope>
    <source>
        <strain evidence="1 2">DSM 16213</strain>
    </source>
</reference>
<dbReference type="Proteomes" id="UP000199585">
    <property type="component" value="Unassembled WGS sequence"/>
</dbReference>